<evidence type="ECO:0000313" key="11">
    <source>
        <dbReference type="Proteomes" id="UP001174694"/>
    </source>
</evidence>
<keyword evidence="11" id="KW-1185">Reference proteome</keyword>
<dbReference type="PANTHER" id="PTHR11986:SF18">
    <property type="entry name" value="ORNITHINE AMINOTRANSFERASE, MITOCHONDRIAL"/>
    <property type="match status" value="1"/>
</dbReference>
<evidence type="ECO:0000256" key="2">
    <source>
        <dbReference type="ARBA" id="ARBA00004998"/>
    </source>
</evidence>
<evidence type="ECO:0000256" key="3">
    <source>
        <dbReference type="ARBA" id="ARBA00008954"/>
    </source>
</evidence>
<evidence type="ECO:0000313" key="10">
    <source>
        <dbReference type="EMBL" id="KAJ9137897.1"/>
    </source>
</evidence>
<evidence type="ECO:0000256" key="8">
    <source>
        <dbReference type="RuleBase" id="RU003560"/>
    </source>
</evidence>
<dbReference type="CDD" id="cd00610">
    <property type="entry name" value="OAT_like"/>
    <property type="match status" value="1"/>
</dbReference>
<evidence type="ECO:0000256" key="4">
    <source>
        <dbReference type="ARBA" id="ARBA00012924"/>
    </source>
</evidence>
<keyword evidence="5 9" id="KW-0032">Aminotransferase</keyword>
<dbReference type="InterPro" id="IPR015421">
    <property type="entry name" value="PyrdxlP-dep_Trfase_major"/>
</dbReference>
<dbReference type="InterPro" id="IPR010164">
    <property type="entry name" value="Orn_aminotrans"/>
</dbReference>
<dbReference type="EC" id="2.6.1.13" evidence="4 9"/>
<dbReference type="PANTHER" id="PTHR11986">
    <property type="entry name" value="AMINOTRANSFERASE CLASS III"/>
    <property type="match status" value="1"/>
</dbReference>
<organism evidence="10 11">
    <name type="scientific">Pleurostoma richardsiae</name>
    <dbReference type="NCBI Taxonomy" id="41990"/>
    <lineage>
        <taxon>Eukaryota</taxon>
        <taxon>Fungi</taxon>
        <taxon>Dikarya</taxon>
        <taxon>Ascomycota</taxon>
        <taxon>Pezizomycotina</taxon>
        <taxon>Sordariomycetes</taxon>
        <taxon>Sordariomycetidae</taxon>
        <taxon>Calosphaeriales</taxon>
        <taxon>Pleurostomataceae</taxon>
        <taxon>Pleurostoma</taxon>
    </lineage>
</organism>
<reference evidence="10" key="1">
    <citation type="submission" date="2022-07" db="EMBL/GenBank/DDBJ databases">
        <title>Fungi with potential for degradation of polypropylene.</title>
        <authorList>
            <person name="Gostincar C."/>
        </authorList>
    </citation>
    <scope>NUCLEOTIDE SEQUENCE</scope>
    <source>
        <strain evidence="10">EXF-13308</strain>
    </source>
</reference>
<dbReference type="InterPro" id="IPR005814">
    <property type="entry name" value="Aminotrans_3"/>
</dbReference>
<dbReference type="PIRSF" id="PIRSF000521">
    <property type="entry name" value="Transaminase_4ab_Lys_Orn"/>
    <property type="match status" value="1"/>
</dbReference>
<dbReference type="PROSITE" id="PS00600">
    <property type="entry name" value="AA_TRANSFER_CLASS_3"/>
    <property type="match status" value="1"/>
</dbReference>
<dbReference type="EMBL" id="JANBVO010000032">
    <property type="protein sequence ID" value="KAJ9137897.1"/>
    <property type="molecule type" value="Genomic_DNA"/>
</dbReference>
<comment type="similarity">
    <text evidence="3 8">Belongs to the class-III pyridoxal-phosphate-dependent aminotransferase family.</text>
</comment>
<dbReference type="Pfam" id="PF00202">
    <property type="entry name" value="Aminotran_3"/>
    <property type="match status" value="1"/>
</dbReference>
<dbReference type="AlphaFoldDB" id="A0AA38RE28"/>
<dbReference type="InterPro" id="IPR050103">
    <property type="entry name" value="Class-III_PLP-dep_AT"/>
</dbReference>
<comment type="catalytic activity">
    <reaction evidence="9">
        <text>a 2-oxocarboxylate + L-ornithine = L-glutamate 5-semialdehyde + an L-alpha-amino acid</text>
        <dbReference type="Rhea" id="RHEA:13877"/>
        <dbReference type="ChEBI" id="CHEBI:35179"/>
        <dbReference type="ChEBI" id="CHEBI:46911"/>
        <dbReference type="ChEBI" id="CHEBI:58066"/>
        <dbReference type="ChEBI" id="CHEBI:59869"/>
        <dbReference type="EC" id="2.6.1.13"/>
    </reaction>
</comment>
<gene>
    <name evidence="10" type="ORF">NKR23_g8792</name>
</gene>
<accession>A0AA38RE28</accession>
<dbReference type="GO" id="GO:0030170">
    <property type="term" value="F:pyridoxal phosphate binding"/>
    <property type="evidence" value="ECO:0007669"/>
    <property type="project" value="InterPro"/>
</dbReference>
<dbReference type="Gene3D" id="3.40.640.10">
    <property type="entry name" value="Type I PLP-dependent aspartate aminotransferase-like (Major domain)"/>
    <property type="match status" value="1"/>
</dbReference>
<keyword evidence="6 9" id="KW-0808">Transferase</keyword>
<dbReference type="GO" id="GO:0004587">
    <property type="term" value="F:ornithine aminotransferase activity"/>
    <property type="evidence" value="ECO:0007669"/>
    <property type="project" value="UniProtKB-EC"/>
</dbReference>
<dbReference type="Gene3D" id="3.90.1150.10">
    <property type="entry name" value="Aspartate Aminotransferase, domain 1"/>
    <property type="match status" value="1"/>
</dbReference>
<dbReference type="GO" id="GO:0019544">
    <property type="term" value="P:L-arginine catabolic process to L-glutamate"/>
    <property type="evidence" value="ECO:0007669"/>
    <property type="project" value="TreeGrafter"/>
</dbReference>
<dbReference type="GO" id="GO:0042802">
    <property type="term" value="F:identical protein binding"/>
    <property type="evidence" value="ECO:0007669"/>
    <property type="project" value="TreeGrafter"/>
</dbReference>
<sequence length="442" mass="48037">MSASRTTTAVVGNCQSQSAFESRSSLTTADYLECEEQYAAASLPSLPVVLRRGLGARLWDIEGKVYIDFLSAFSVVNQGHCHPRITKVMVEQCQQLTLTSRAYHNEYYPLICKRICDLLGFDMAFPMNSGSESVDLAIKVARKWGYNVKGIQPDEALVITITGNYHGKSLGPLSASDNGKIRNGYGPFLPGVGPVIDGKEVRFSNIQDLEDVFVSHGPKIAALMIEPVQGYAGCLPTHEGYLQAARNLCNKHKVLLVADEIQSGFGRTGYLMAYQKEGVKPDMVVLGKALTGGVYTMGMVVGTREVMSQMQQGEHSSTFSGNPLACAVALEAINVVLDEKLPQRSLELGDKLIHRLASIECPHTTVKVTGRGLFCSFSIDESHRSGLVTAARLTSLLRKRGVLAFSVSNRVRIAPPLMIPEEDLWAGVSILESSLHDLITAS</sequence>
<evidence type="ECO:0000256" key="5">
    <source>
        <dbReference type="ARBA" id="ARBA00022576"/>
    </source>
</evidence>
<dbReference type="InterPro" id="IPR015424">
    <property type="entry name" value="PyrdxlP-dep_Trfase"/>
</dbReference>
<dbReference type="FunFam" id="3.40.640.10:FF:000011">
    <property type="entry name" value="Ornithine aminotransferase"/>
    <property type="match status" value="1"/>
</dbReference>
<dbReference type="Proteomes" id="UP001174694">
    <property type="component" value="Unassembled WGS sequence"/>
</dbReference>
<dbReference type="GO" id="GO:0010121">
    <property type="term" value="P:L-arginine catabolic process to proline via ornithine"/>
    <property type="evidence" value="ECO:0007669"/>
    <property type="project" value="TreeGrafter"/>
</dbReference>
<comment type="caution">
    <text evidence="10">The sequence shown here is derived from an EMBL/GenBank/DDBJ whole genome shotgun (WGS) entry which is preliminary data.</text>
</comment>
<dbReference type="InterPro" id="IPR049704">
    <property type="entry name" value="Aminotrans_3_PPA_site"/>
</dbReference>
<comment type="pathway">
    <text evidence="2 9">Amino-acid biosynthesis; L-proline biosynthesis; L-glutamate 5-semialdehyde from L-ornithine: step 1/1.</text>
</comment>
<dbReference type="SUPFAM" id="SSF53383">
    <property type="entry name" value="PLP-dependent transferases"/>
    <property type="match status" value="1"/>
</dbReference>
<protein>
    <recommendedName>
        <fullName evidence="4 9">Ornithine aminotransferase</fullName>
        <ecNumber evidence="4 9">2.6.1.13</ecNumber>
    </recommendedName>
</protein>
<evidence type="ECO:0000256" key="6">
    <source>
        <dbReference type="ARBA" id="ARBA00022679"/>
    </source>
</evidence>
<keyword evidence="7 8" id="KW-0663">Pyridoxal phosphate</keyword>
<evidence type="ECO:0000256" key="1">
    <source>
        <dbReference type="ARBA" id="ARBA00001933"/>
    </source>
</evidence>
<name>A0AA38RE28_9PEZI</name>
<comment type="cofactor">
    <cofactor evidence="1 9">
        <name>pyridoxal 5'-phosphate</name>
        <dbReference type="ChEBI" id="CHEBI:597326"/>
    </cofactor>
</comment>
<proteinExistence type="inferred from homology"/>
<evidence type="ECO:0000256" key="7">
    <source>
        <dbReference type="ARBA" id="ARBA00022898"/>
    </source>
</evidence>
<dbReference type="InterPro" id="IPR015422">
    <property type="entry name" value="PyrdxlP-dep_Trfase_small"/>
</dbReference>
<evidence type="ECO:0000256" key="9">
    <source>
        <dbReference type="RuleBase" id="RU365036"/>
    </source>
</evidence>
<dbReference type="NCBIfam" id="TIGR01885">
    <property type="entry name" value="Orn_aminotrans"/>
    <property type="match status" value="1"/>
</dbReference>
<dbReference type="GO" id="GO:0005737">
    <property type="term" value="C:cytoplasm"/>
    <property type="evidence" value="ECO:0007669"/>
    <property type="project" value="TreeGrafter"/>
</dbReference>